<reference evidence="1" key="1">
    <citation type="submission" date="2021-01" db="EMBL/GenBank/DDBJ databases">
        <authorList>
            <consortium name="Genoscope - CEA"/>
            <person name="William W."/>
        </authorList>
    </citation>
    <scope>NUCLEOTIDE SEQUENCE</scope>
</reference>
<dbReference type="AlphaFoldDB" id="A0A8S1MD53"/>
<accession>A0A8S1MD53</accession>
<evidence type="ECO:0000313" key="2">
    <source>
        <dbReference type="Proteomes" id="UP000692954"/>
    </source>
</evidence>
<name>A0A8S1MD53_9CILI</name>
<gene>
    <name evidence="1" type="ORF">PSON_ATCC_30995.1.T0320134</name>
</gene>
<dbReference type="OrthoDB" id="311339at2759"/>
<protein>
    <submittedName>
        <fullName evidence="1">Uncharacterized protein</fullName>
    </submittedName>
</protein>
<proteinExistence type="predicted"/>
<dbReference type="EMBL" id="CAJJDN010000032">
    <property type="protein sequence ID" value="CAD8074506.1"/>
    <property type="molecule type" value="Genomic_DNA"/>
</dbReference>
<keyword evidence="2" id="KW-1185">Reference proteome</keyword>
<sequence length="206" mass="24658">MGCSQEKPPKSREILPPNPPILTESDLKITIQKFQQFAIVQKQKITNEGLEWERQLKQMLINEKRDKDQEYQLFTRLTQKNKYLETVEFIILHCYSLSDQSNKIFRCQGQTQPIKHLMSYIESIIYASDKLNMDKAQQFNQYFLFYFKLDVNQLKNVSQEIQNLYKYPFPTYSEIIIMQKCLLKNIIQVNNRQTKLDINFNLKKTI</sequence>
<comment type="caution">
    <text evidence="1">The sequence shown here is derived from an EMBL/GenBank/DDBJ whole genome shotgun (WGS) entry which is preliminary data.</text>
</comment>
<organism evidence="1 2">
    <name type="scientific">Paramecium sonneborni</name>
    <dbReference type="NCBI Taxonomy" id="65129"/>
    <lineage>
        <taxon>Eukaryota</taxon>
        <taxon>Sar</taxon>
        <taxon>Alveolata</taxon>
        <taxon>Ciliophora</taxon>
        <taxon>Intramacronucleata</taxon>
        <taxon>Oligohymenophorea</taxon>
        <taxon>Peniculida</taxon>
        <taxon>Parameciidae</taxon>
        <taxon>Paramecium</taxon>
    </lineage>
</organism>
<evidence type="ECO:0000313" key="1">
    <source>
        <dbReference type="EMBL" id="CAD8074506.1"/>
    </source>
</evidence>
<dbReference type="Proteomes" id="UP000692954">
    <property type="component" value="Unassembled WGS sequence"/>
</dbReference>